<dbReference type="CDD" id="cd00096">
    <property type="entry name" value="Ig"/>
    <property type="match status" value="1"/>
</dbReference>
<evidence type="ECO:0000256" key="1">
    <source>
        <dbReference type="SAM" id="Phobius"/>
    </source>
</evidence>
<evidence type="ECO:0000313" key="3">
    <source>
        <dbReference type="EnsemblMetazoa" id="XP_030851025"/>
    </source>
</evidence>
<protein>
    <recommendedName>
        <fullName evidence="2">Ig-like domain-containing protein</fullName>
    </recommendedName>
</protein>
<dbReference type="FunFam" id="2.60.40.10:FF:003142">
    <property type="match status" value="1"/>
</dbReference>
<dbReference type="GeneID" id="115928208"/>
<evidence type="ECO:0000259" key="2">
    <source>
        <dbReference type="PROSITE" id="PS50835"/>
    </source>
</evidence>
<keyword evidence="4" id="KW-1185">Reference proteome</keyword>
<dbReference type="AlphaFoldDB" id="A0A7M7T3G0"/>
<accession>A0A7M7T3G0</accession>
<proteinExistence type="predicted"/>
<dbReference type="KEGG" id="spu:115928208"/>
<keyword evidence="1" id="KW-0812">Transmembrane</keyword>
<name>A0A7M7T3G0_STRPU</name>
<dbReference type="SUPFAM" id="SSF48726">
    <property type="entry name" value="Immunoglobulin"/>
    <property type="match status" value="1"/>
</dbReference>
<dbReference type="PROSITE" id="PS50835">
    <property type="entry name" value="IG_LIKE"/>
    <property type="match status" value="1"/>
</dbReference>
<reference evidence="4" key="1">
    <citation type="submission" date="2015-02" db="EMBL/GenBank/DDBJ databases">
        <title>Genome sequencing for Strongylocentrotus purpuratus.</title>
        <authorList>
            <person name="Murali S."/>
            <person name="Liu Y."/>
            <person name="Vee V."/>
            <person name="English A."/>
            <person name="Wang M."/>
            <person name="Skinner E."/>
            <person name="Han Y."/>
            <person name="Muzny D.M."/>
            <person name="Worley K.C."/>
            <person name="Gibbs R.A."/>
        </authorList>
    </citation>
    <scope>NUCLEOTIDE SEQUENCE</scope>
</reference>
<dbReference type="InterPro" id="IPR013106">
    <property type="entry name" value="Ig_V-set"/>
</dbReference>
<reference evidence="3" key="2">
    <citation type="submission" date="2021-01" db="UniProtKB">
        <authorList>
            <consortium name="EnsemblMetazoa"/>
        </authorList>
    </citation>
    <scope>IDENTIFICATION</scope>
</reference>
<dbReference type="Pfam" id="PF07686">
    <property type="entry name" value="V-set"/>
    <property type="match status" value="1"/>
</dbReference>
<keyword evidence="1" id="KW-0472">Membrane</keyword>
<dbReference type="Proteomes" id="UP000007110">
    <property type="component" value="Unassembled WGS sequence"/>
</dbReference>
<keyword evidence="1" id="KW-1133">Transmembrane helix</keyword>
<organism evidence="3 4">
    <name type="scientific">Strongylocentrotus purpuratus</name>
    <name type="common">Purple sea urchin</name>
    <dbReference type="NCBI Taxonomy" id="7668"/>
    <lineage>
        <taxon>Eukaryota</taxon>
        <taxon>Metazoa</taxon>
        <taxon>Echinodermata</taxon>
        <taxon>Eleutherozoa</taxon>
        <taxon>Echinozoa</taxon>
        <taxon>Echinoidea</taxon>
        <taxon>Euechinoidea</taxon>
        <taxon>Echinacea</taxon>
        <taxon>Camarodonta</taxon>
        <taxon>Echinidea</taxon>
        <taxon>Strongylocentrotidae</taxon>
        <taxon>Strongylocentrotus</taxon>
    </lineage>
</organism>
<dbReference type="RefSeq" id="XP_030851025.1">
    <property type="nucleotide sequence ID" value="XM_030995165.1"/>
</dbReference>
<dbReference type="InterPro" id="IPR013783">
    <property type="entry name" value="Ig-like_fold"/>
</dbReference>
<dbReference type="InterPro" id="IPR007110">
    <property type="entry name" value="Ig-like_dom"/>
</dbReference>
<dbReference type="InterPro" id="IPR036179">
    <property type="entry name" value="Ig-like_dom_sf"/>
</dbReference>
<feature type="domain" description="Ig-like" evidence="2">
    <location>
        <begin position="29"/>
        <end position="114"/>
    </location>
</feature>
<dbReference type="EnsemblMetazoa" id="XM_030995165">
    <property type="protein sequence ID" value="XP_030851025"/>
    <property type="gene ID" value="LOC115928208"/>
</dbReference>
<evidence type="ECO:0000313" key="4">
    <source>
        <dbReference type="Proteomes" id="UP000007110"/>
    </source>
</evidence>
<sequence>MNYTMKVGIITCITCMTCMFPVALTMGGPIRRQAAQPEKTVPIGGYVTLPCPPFPNETRIFVYWKKNDHTIYSLEVQSNTSWTNDTRYEGSSNATRLTIRDLKKTDSGIYHCKVATLLFIEERGHVLLSVTDQGVGLSTSSPGVPSKASTMIPPQPAEDNTVFLKIIFPISIITSIIISVIITCLGFKYRQRLKNLLAGFVDAFRRLKICKTDDVTI</sequence>
<dbReference type="SMART" id="SM00409">
    <property type="entry name" value="IG"/>
    <property type="match status" value="1"/>
</dbReference>
<dbReference type="Gene3D" id="2.60.40.10">
    <property type="entry name" value="Immunoglobulins"/>
    <property type="match status" value="1"/>
</dbReference>
<dbReference type="OrthoDB" id="6085115at2759"/>
<dbReference type="InParanoid" id="A0A7M7T3G0"/>
<feature type="transmembrane region" description="Helical" evidence="1">
    <location>
        <begin position="166"/>
        <end position="187"/>
    </location>
</feature>
<dbReference type="InterPro" id="IPR003599">
    <property type="entry name" value="Ig_sub"/>
</dbReference>